<dbReference type="EMBL" id="JBHTMN010000018">
    <property type="protein sequence ID" value="MFD1385111.1"/>
    <property type="molecule type" value="Genomic_DNA"/>
</dbReference>
<feature type="transmembrane region" description="Helical" evidence="1">
    <location>
        <begin position="26"/>
        <end position="50"/>
    </location>
</feature>
<gene>
    <name evidence="2" type="ORF">ACFQ45_17285</name>
</gene>
<sequence length="174" mass="19354">MDASEVPSTKKKVSWKKLNYFLKDNISIISDLLASLSIIFAAGIFIYNYFDSKVSDINAATIISENEKLALLVSNTGGNDVVLKRIFISVPYVDVKNQAKIKNIGALLEKDKSRIIESLDSKLYSSVIYNKYEHGNNIATTSCTISIEYIDPDGDINKKDFPETCIAATMIQNK</sequence>
<evidence type="ECO:0000313" key="3">
    <source>
        <dbReference type="Proteomes" id="UP001597059"/>
    </source>
</evidence>
<organism evidence="2 3">
    <name type="scientific">Rhodanobacter aciditrophus</name>
    <dbReference type="NCBI Taxonomy" id="1623218"/>
    <lineage>
        <taxon>Bacteria</taxon>
        <taxon>Pseudomonadati</taxon>
        <taxon>Pseudomonadota</taxon>
        <taxon>Gammaproteobacteria</taxon>
        <taxon>Lysobacterales</taxon>
        <taxon>Rhodanobacteraceae</taxon>
        <taxon>Rhodanobacter</taxon>
    </lineage>
</organism>
<name>A0ABW4B6I5_9GAMM</name>
<keyword evidence="1" id="KW-1133">Transmembrane helix</keyword>
<accession>A0ABW4B6I5</accession>
<reference evidence="3" key="1">
    <citation type="journal article" date="2019" name="Int. J. Syst. Evol. Microbiol.">
        <title>The Global Catalogue of Microorganisms (GCM) 10K type strain sequencing project: providing services to taxonomists for standard genome sequencing and annotation.</title>
        <authorList>
            <consortium name="The Broad Institute Genomics Platform"/>
            <consortium name="The Broad Institute Genome Sequencing Center for Infectious Disease"/>
            <person name="Wu L."/>
            <person name="Ma J."/>
        </authorList>
    </citation>
    <scope>NUCLEOTIDE SEQUENCE [LARGE SCALE GENOMIC DNA]</scope>
    <source>
        <strain evidence="3">JCM 30774</strain>
    </source>
</reference>
<keyword evidence="1" id="KW-0472">Membrane</keyword>
<dbReference type="RefSeq" id="WP_377369964.1">
    <property type="nucleotide sequence ID" value="NZ_JBHTMN010000018.1"/>
</dbReference>
<evidence type="ECO:0000313" key="2">
    <source>
        <dbReference type="EMBL" id="MFD1385111.1"/>
    </source>
</evidence>
<keyword evidence="1" id="KW-0812">Transmembrane</keyword>
<protein>
    <submittedName>
        <fullName evidence="2">Uncharacterized protein</fullName>
    </submittedName>
</protein>
<keyword evidence="3" id="KW-1185">Reference proteome</keyword>
<comment type="caution">
    <text evidence="2">The sequence shown here is derived from an EMBL/GenBank/DDBJ whole genome shotgun (WGS) entry which is preliminary data.</text>
</comment>
<dbReference type="Proteomes" id="UP001597059">
    <property type="component" value="Unassembled WGS sequence"/>
</dbReference>
<proteinExistence type="predicted"/>
<evidence type="ECO:0000256" key="1">
    <source>
        <dbReference type="SAM" id="Phobius"/>
    </source>
</evidence>